<keyword evidence="2 4" id="KW-0560">Oxidoreductase</keyword>
<comment type="pathway">
    <text evidence="2">Carbohydrate biosynthesis; dTDP-L-rhamnose biosynthesis.</text>
</comment>
<sequence>MVYLVTGAAGMLGQDVQKALAGRTVIAKDRTELDITDAAAVAEALKGVDVVINCAAYTNVDGAEDDREGAMRVNAEGPAVLAEACATAGATLVHYSTDYVFKGDASSPYPENGAYDPINVYGESKAEGEKAVTAGNGAKSYIIRAAWLYGAGGPNFAKTMARLAATKPEISVVNDQLGQPTSTADLAVQTVRLLDAGAPAGIYHGTNSGQATWFEFAQEIFEAAGYPRANVKPTDSASFPRPAARPAYSVLGHDAWTRAGIPEMRDWREAFHDAVAQGLLEDETSA</sequence>
<dbReference type="RefSeq" id="WP_066079882.1">
    <property type="nucleotide sequence ID" value="NZ_JAFDPW010000002.1"/>
</dbReference>
<reference evidence="4 5" key="1">
    <citation type="submission" date="2022-04" db="EMBL/GenBank/DDBJ databases">
        <title>Human microbiome associated bacterial genomes.</title>
        <authorList>
            <person name="Sandstrom S."/>
            <person name="Salamzade R."/>
            <person name="Kalan L.R."/>
        </authorList>
    </citation>
    <scope>NUCLEOTIDE SEQUENCE [LARGE SCALE GENOMIC DNA]</scope>
    <source>
        <strain evidence="5">p3-SID1799</strain>
    </source>
</reference>
<dbReference type="InterPro" id="IPR036291">
    <property type="entry name" value="NAD(P)-bd_dom_sf"/>
</dbReference>
<dbReference type="EC" id="1.1.1.133" evidence="2"/>
<organism evidence="4 5">
    <name type="scientific">Pseudoclavibacter albus</name>
    <dbReference type="NCBI Taxonomy" id="272241"/>
    <lineage>
        <taxon>Bacteria</taxon>
        <taxon>Bacillati</taxon>
        <taxon>Actinomycetota</taxon>
        <taxon>Actinomycetes</taxon>
        <taxon>Micrococcales</taxon>
        <taxon>Microbacteriaceae</taxon>
        <taxon>Pseudoclavibacter</taxon>
    </lineage>
</organism>
<comment type="function">
    <text evidence="2">Catalyzes the reduction of dTDP-6-deoxy-L-lyxo-4-hexulose to yield dTDP-L-rhamnose.</text>
</comment>
<comment type="caution">
    <text evidence="4">The sequence shown here is derived from an EMBL/GenBank/DDBJ whole genome shotgun (WGS) entry which is preliminary data.</text>
</comment>
<keyword evidence="5" id="KW-1185">Reference proteome</keyword>
<dbReference type="Proteomes" id="UP001525379">
    <property type="component" value="Unassembled WGS sequence"/>
</dbReference>
<evidence type="ECO:0000313" key="4">
    <source>
        <dbReference type="EMBL" id="MCT2041777.1"/>
    </source>
</evidence>
<name>A0ABT2HTY6_9MICO</name>
<dbReference type="Gene3D" id="3.90.25.10">
    <property type="entry name" value="UDP-galactose 4-epimerase, domain 1"/>
    <property type="match status" value="1"/>
</dbReference>
<feature type="domain" description="RmlD-like substrate binding" evidence="3">
    <location>
        <begin position="3"/>
        <end position="277"/>
    </location>
</feature>
<keyword evidence="2" id="KW-0521">NADP</keyword>
<dbReference type="Pfam" id="PF04321">
    <property type="entry name" value="RmlD_sub_bind"/>
    <property type="match status" value="1"/>
</dbReference>
<gene>
    <name evidence="4" type="primary">rfbD</name>
    <name evidence="4" type="ORF">M3D15_00240</name>
</gene>
<dbReference type="InterPro" id="IPR029903">
    <property type="entry name" value="RmlD-like-bd"/>
</dbReference>
<dbReference type="PANTHER" id="PTHR10491">
    <property type="entry name" value="DTDP-4-DEHYDRORHAMNOSE REDUCTASE"/>
    <property type="match status" value="1"/>
</dbReference>
<evidence type="ECO:0000256" key="1">
    <source>
        <dbReference type="ARBA" id="ARBA00010944"/>
    </source>
</evidence>
<dbReference type="GO" id="GO:0008831">
    <property type="term" value="F:dTDP-4-dehydrorhamnose reductase activity"/>
    <property type="evidence" value="ECO:0007669"/>
    <property type="project" value="UniProtKB-EC"/>
</dbReference>
<proteinExistence type="inferred from homology"/>
<dbReference type="SUPFAM" id="SSF51735">
    <property type="entry name" value="NAD(P)-binding Rossmann-fold domains"/>
    <property type="match status" value="1"/>
</dbReference>
<dbReference type="EMBL" id="JALXSQ010000001">
    <property type="protein sequence ID" value="MCT2041777.1"/>
    <property type="molecule type" value="Genomic_DNA"/>
</dbReference>
<evidence type="ECO:0000259" key="3">
    <source>
        <dbReference type="Pfam" id="PF04321"/>
    </source>
</evidence>
<accession>A0ABT2HTY6</accession>
<evidence type="ECO:0000313" key="5">
    <source>
        <dbReference type="Proteomes" id="UP001525379"/>
    </source>
</evidence>
<protein>
    <recommendedName>
        <fullName evidence="2">dTDP-4-dehydrorhamnose reductase</fullName>
        <ecNumber evidence="2">1.1.1.133</ecNumber>
    </recommendedName>
</protein>
<dbReference type="NCBIfam" id="TIGR01214">
    <property type="entry name" value="rmlD"/>
    <property type="match status" value="1"/>
</dbReference>
<dbReference type="InterPro" id="IPR005913">
    <property type="entry name" value="dTDP_dehydrorham_reduct"/>
</dbReference>
<evidence type="ECO:0000256" key="2">
    <source>
        <dbReference type="RuleBase" id="RU364082"/>
    </source>
</evidence>
<comment type="similarity">
    <text evidence="1 2">Belongs to the dTDP-4-dehydrorhamnose reductase family.</text>
</comment>
<dbReference type="CDD" id="cd05254">
    <property type="entry name" value="dTDP_HR_like_SDR_e"/>
    <property type="match status" value="1"/>
</dbReference>
<dbReference type="PANTHER" id="PTHR10491:SF4">
    <property type="entry name" value="METHIONINE ADENOSYLTRANSFERASE 2 SUBUNIT BETA"/>
    <property type="match status" value="1"/>
</dbReference>
<dbReference type="Gene3D" id="3.40.50.720">
    <property type="entry name" value="NAD(P)-binding Rossmann-like Domain"/>
    <property type="match status" value="1"/>
</dbReference>